<sequence length="998" mass="109571">MIPRSLNRAFLVLVAFFCTLHVAVASSSTARYVTTTDSSGNTVYLEDNRKPALYTGNFGDCLGNSAVNVTRFDAAYYKDNMTVLFHLTGNTAIANESLMMYIGVYAYGESRFDLTFNPCDANIASLCPMNASVPIEASGIIPVAESDVSNIPAIALTIPDFEGEAILRIFANSTESEIGCYSAVVTNGATFSQPASVGTVLGVFTLIAVIASFATAIYGDSIPVVRTHYAHSLSVFVVFAVFQHIFYTGALSMNWPSVLVAWWSNFAWAGGMIHSGTMQSSINRLIGNNVGNTSEVGAAGSGTTQETLGGGYDISQIYKRDFSHIRARDVASEIYNDYVQDFKHNILRRNLEQQLQRRDLVNSSTGYSWYGKPVGVGLPLPGNYSGFAGTLAEEGIRVSNAFMTGFLWLLILLVILVAAVVVFKWLLEAFVMIRLLKKERLTFFRQHWLGYAALVALRTCFIAFFMMMFLTMFQFTYSSSGGVKAVAAIVFVIFFVGIAGLVSYAVWYRAQSASKAGHGHVTVGNLEKLIPRKNRQDHEREGRDIDPNAPAGQPSHSIPIWRLSILGEEPTPIHEDEDYTRKFGWLASRFRRSRWWFFAAWTLYEFIRACFYAGASGHPMTQVFGLLVVEFLAFGAVIWARPFEGMRLNIIVVYLLGFSKVATVALSAAFDIQFNLQRITTTVIGIVIIVIQGVLTIVTLIAIAVGAISSYMSVTRNHEDFRPRKWAGIREKYFRHIAQAATDQPPPPPPEPVYEEPKEPYFSVSGVRRQPKIEDEDPDFVAELAGQEMDPAASSASLARPRAPTPGPEESVTAAGTYTPTRRSRAFSTQSMMSNTNLPFGARQHRPSWSSRDFSDWHEERAGTPINMNKYVPDDESGYATPTGNGKKATRPSRSSTLPVQKVRPVASLDSLKVGGKSSTSDVIGAVPAPVVRPRSGTFSGSRAPSRSGTPTHSMYGAPVGYLDAPEQRVSSRHSAMLLTPAEEKDEELSRQPSKSAQ</sequence>
<keyword evidence="2" id="KW-1185">Reference proteome</keyword>
<dbReference type="EMBL" id="JAMKPW020000012">
    <property type="protein sequence ID" value="KAK8212848.1"/>
    <property type="molecule type" value="Genomic_DNA"/>
</dbReference>
<protein>
    <submittedName>
        <fullName evidence="1">Uncharacterized protein</fullName>
    </submittedName>
</protein>
<accession>A0ACC3SHN4</accession>
<organism evidence="1 2">
    <name type="scientific">Zalaria obscura</name>
    <dbReference type="NCBI Taxonomy" id="2024903"/>
    <lineage>
        <taxon>Eukaryota</taxon>
        <taxon>Fungi</taxon>
        <taxon>Dikarya</taxon>
        <taxon>Ascomycota</taxon>
        <taxon>Pezizomycotina</taxon>
        <taxon>Dothideomycetes</taxon>
        <taxon>Dothideomycetidae</taxon>
        <taxon>Dothideales</taxon>
        <taxon>Zalariaceae</taxon>
        <taxon>Zalaria</taxon>
    </lineage>
</organism>
<comment type="caution">
    <text evidence="1">The sequence shown here is derived from an EMBL/GenBank/DDBJ whole genome shotgun (WGS) entry which is preliminary data.</text>
</comment>
<gene>
    <name evidence="1" type="ORF">M8818_003013</name>
</gene>
<dbReference type="Proteomes" id="UP001320706">
    <property type="component" value="Unassembled WGS sequence"/>
</dbReference>
<evidence type="ECO:0000313" key="1">
    <source>
        <dbReference type="EMBL" id="KAK8212848.1"/>
    </source>
</evidence>
<proteinExistence type="predicted"/>
<evidence type="ECO:0000313" key="2">
    <source>
        <dbReference type="Proteomes" id="UP001320706"/>
    </source>
</evidence>
<name>A0ACC3SHN4_9PEZI</name>
<reference evidence="1" key="1">
    <citation type="submission" date="2024-02" db="EMBL/GenBank/DDBJ databases">
        <title>Metagenome Assembled Genome of Zalaria obscura JY119.</title>
        <authorList>
            <person name="Vighnesh L."/>
            <person name="Jagadeeshwari U."/>
            <person name="Venkata Ramana C."/>
            <person name="Sasikala C."/>
        </authorList>
    </citation>
    <scope>NUCLEOTIDE SEQUENCE</scope>
    <source>
        <strain evidence="1">JY119</strain>
    </source>
</reference>